<keyword evidence="3" id="KW-0378">Hydrolase</keyword>
<sequence>MMPLMARAAYLIGMAAALTTSPAGATDRTWAGAWGYAAADPAADARPLPPGTYRYRATITQKGDAIALTFSNPEPDKSIAIQSVQVALARQGTGLDFEARFARPVSISGLAGAVLLPGRSLRSDAIDLPVEVGSDVIVAVTFATPTRPARTNLGWPMDFSPAGGEPQPLRARPYLTLVTVAHPRANCTIVAFGDSITDGYLSRSTTVRGWPGRLADRLSRLPATRRCGVVNMGISGNRILRPGRGAAALDRFANDVLAVPGVTHVVVLEGINDIGNGVGSRNDGKPASEQDAVTAGDVVAGYRQIVARAHASGITVIGATMTPAKSAAYMSPAKEAVRLEVNRMIRSGTVFDAVVDFDAAVRDPQRPGELLARFDPGDHLHPNDAGLAAMGDAIDLRLFTGGAR</sequence>
<organism evidence="3 4">
    <name type="scientific">Sphingomonas insulae</name>
    <dbReference type="NCBI Taxonomy" id="424800"/>
    <lineage>
        <taxon>Bacteria</taxon>
        <taxon>Pseudomonadati</taxon>
        <taxon>Pseudomonadota</taxon>
        <taxon>Alphaproteobacteria</taxon>
        <taxon>Sphingomonadales</taxon>
        <taxon>Sphingomonadaceae</taxon>
        <taxon>Sphingomonas</taxon>
    </lineage>
</organism>
<dbReference type="InterPro" id="IPR053140">
    <property type="entry name" value="GDSL_Rv0518-like"/>
</dbReference>
<dbReference type="PANTHER" id="PTHR43784:SF2">
    <property type="entry name" value="GDSL-LIKE LIPASE_ACYLHYDROLASE, PUTATIVE (AFU_ORTHOLOGUE AFUA_2G00820)-RELATED"/>
    <property type="match status" value="1"/>
</dbReference>
<keyword evidence="4" id="KW-1185">Reference proteome</keyword>
<feature type="signal peptide" evidence="1">
    <location>
        <begin position="1"/>
        <end position="25"/>
    </location>
</feature>
<dbReference type="InterPro" id="IPR013830">
    <property type="entry name" value="SGNH_hydro"/>
</dbReference>
<dbReference type="EMBL" id="BAAAES010000002">
    <property type="protein sequence ID" value="GAA0659596.1"/>
    <property type="molecule type" value="Genomic_DNA"/>
</dbReference>
<keyword evidence="1" id="KW-0732">Signal</keyword>
<accession>A0ABP3STZ2</accession>
<dbReference type="Pfam" id="PF13472">
    <property type="entry name" value="Lipase_GDSL_2"/>
    <property type="match status" value="1"/>
</dbReference>
<dbReference type="PANTHER" id="PTHR43784">
    <property type="entry name" value="GDSL-LIKE LIPASE/ACYLHYDROLASE, PUTATIVE (AFU_ORTHOLOGUE AFUA_2G00820)-RELATED"/>
    <property type="match status" value="1"/>
</dbReference>
<feature type="chain" id="PRO_5046139225" evidence="1">
    <location>
        <begin position="26"/>
        <end position="404"/>
    </location>
</feature>
<dbReference type="GO" id="GO:0016787">
    <property type="term" value="F:hydrolase activity"/>
    <property type="evidence" value="ECO:0007669"/>
    <property type="project" value="UniProtKB-KW"/>
</dbReference>
<evidence type="ECO:0000256" key="1">
    <source>
        <dbReference type="SAM" id="SignalP"/>
    </source>
</evidence>
<evidence type="ECO:0000313" key="3">
    <source>
        <dbReference type="EMBL" id="GAA0659596.1"/>
    </source>
</evidence>
<dbReference type="InterPro" id="IPR036514">
    <property type="entry name" value="SGNH_hydro_sf"/>
</dbReference>
<name>A0ABP3STZ2_9SPHN</name>
<protein>
    <submittedName>
        <fullName evidence="3">SGNH/GDSL hydrolase family protein</fullName>
    </submittedName>
</protein>
<proteinExistence type="predicted"/>
<reference evidence="4" key="1">
    <citation type="journal article" date="2019" name="Int. J. Syst. Evol. Microbiol.">
        <title>The Global Catalogue of Microorganisms (GCM) 10K type strain sequencing project: providing services to taxonomists for standard genome sequencing and annotation.</title>
        <authorList>
            <consortium name="The Broad Institute Genomics Platform"/>
            <consortium name="The Broad Institute Genome Sequencing Center for Infectious Disease"/>
            <person name="Wu L."/>
            <person name="Ma J."/>
        </authorList>
    </citation>
    <scope>NUCLEOTIDE SEQUENCE [LARGE SCALE GENOMIC DNA]</scope>
    <source>
        <strain evidence="4">JCM 14603</strain>
    </source>
</reference>
<dbReference type="CDD" id="cd01830">
    <property type="entry name" value="XynE_like"/>
    <property type="match status" value="1"/>
</dbReference>
<evidence type="ECO:0000313" key="4">
    <source>
        <dbReference type="Proteomes" id="UP001500238"/>
    </source>
</evidence>
<comment type="caution">
    <text evidence="3">The sequence shown here is derived from an EMBL/GenBank/DDBJ whole genome shotgun (WGS) entry which is preliminary data.</text>
</comment>
<dbReference type="Gene3D" id="3.40.50.1110">
    <property type="entry name" value="SGNH hydrolase"/>
    <property type="match status" value="1"/>
</dbReference>
<evidence type="ECO:0000259" key="2">
    <source>
        <dbReference type="Pfam" id="PF13472"/>
    </source>
</evidence>
<dbReference type="SUPFAM" id="SSF52266">
    <property type="entry name" value="SGNH hydrolase"/>
    <property type="match status" value="1"/>
</dbReference>
<gene>
    <name evidence="3" type="ORF">GCM10009102_05030</name>
</gene>
<feature type="domain" description="SGNH hydrolase-type esterase" evidence="2">
    <location>
        <begin position="191"/>
        <end position="387"/>
    </location>
</feature>
<dbReference type="Proteomes" id="UP001500238">
    <property type="component" value="Unassembled WGS sequence"/>
</dbReference>